<reference evidence="4 5" key="1">
    <citation type="submission" date="2018-08" db="EMBL/GenBank/DDBJ databases">
        <title>A genome reference for cultivated species of the human gut microbiota.</title>
        <authorList>
            <person name="Zou Y."/>
            <person name="Xue W."/>
            <person name="Luo G."/>
        </authorList>
    </citation>
    <scope>NUCLEOTIDE SEQUENCE [LARGE SCALE GENOMIC DNA]</scope>
    <source>
        <strain evidence="4 5">AF24-2</strain>
    </source>
</reference>
<feature type="signal peptide" evidence="3">
    <location>
        <begin position="1"/>
        <end position="20"/>
    </location>
</feature>
<comment type="caution">
    <text evidence="4">The sequence shown here is derived from an EMBL/GenBank/DDBJ whole genome shotgun (WGS) entry which is preliminary data.</text>
</comment>
<evidence type="ECO:0000256" key="3">
    <source>
        <dbReference type="SAM" id="SignalP"/>
    </source>
</evidence>
<dbReference type="PROSITE" id="PS50293">
    <property type="entry name" value="TPR_REGION"/>
    <property type="match status" value="1"/>
</dbReference>
<dbReference type="Gene3D" id="1.25.40.10">
    <property type="entry name" value="Tetratricopeptide repeat domain"/>
    <property type="match status" value="1"/>
</dbReference>
<evidence type="ECO:0000256" key="1">
    <source>
        <dbReference type="PROSITE-ProRule" id="PRU00339"/>
    </source>
</evidence>
<protein>
    <submittedName>
        <fullName evidence="4">Tetratricopeptide repeat protein</fullName>
    </submittedName>
</protein>
<dbReference type="PROSITE" id="PS50005">
    <property type="entry name" value="TPR"/>
    <property type="match status" value="1"/>
</dbReference>
<feature type="repeat" description="TPR" evidence="1">
    <location>
        <begin position="54"/>
        <end position="87"/>
    </location>
</feature>
<evidence type="ECO:0000313" key="4">
    <source>
        <dbReference type="EMBL" id="RGR94564.1"/>
    </source>
</evidence>
<keyword evidence="5" id="KW-1185">Reference proteome</keyword>
<feature type="chain" id="PRO_5019344869" evidence="3">
    <location>
        <begin position="21"/>
        <end position="250"/>
    </location>
</feature>
<feature type="transmembrane region" description="Helical" evidence="2">
    <location>
        <begin position="128"/>
        <end position="149"/>
    </location>
</feature>
<dbReference type="SUPFAM" id="SSF48452">
    <property type="entry name" value="TPR-like"/>
    <property type="match status" value="1"/>
</dbReference>
<keyword evidence="3" id="KW-0732">Signal</keyword>
<evidence type="ECO:0000313" key="5">
    <source>
        <dbReference type="Proteomes" id="UP000285864"/>
    </source>
</evidence>
<dbReference type="AlphaFoldDB" id="A0A412GIC1"/>
<proteinExistence type="predicted"/>
<gene>
    <name evidence="4" type="ORF">DWY20_10040</name>
</gene>
<keyword evidence="2" id="KW-1133">Transmembrane helix</keyword>
<name>A0A412GIC1_9BACT</name>
<dbReference type="GeneID" id="79859440"/>
<feature type="transmembrane region" description="Helical" evidence="2">
    <location>
        <begin position="158"/>
        <end position="177"/>
    </location>
</feature>
<dbReference type="SMART" id="SM00028">
    <property type="entry name" value="TPR"/>
    <property type="match status" value="1"/>
</dbReference>
<dbReference type="EMBL" id="QRUU01000043">
    <property type="protein sequence ID" value="RGR94564.1"/>
    <property type="molecule type" value="Genomic_DNA"/>
</dbReference>
<dbReference type="InterPro" id="IPR019734">
    <property type="entry name" value="TPR_rpt"/>
</dbReference>
<dbReference type="Proteomes" id="UP000285864">
    <property type="component" value="Unassembled WGS sequence"/>
</dbReference>
<dbReference type="InterPro" id="IPR011990">
    <property type="entry name" value="TPR-like_helical_dom_sf"/>
</dbReference>
<dbReference type="RefSeq" id="WP_007569585.1">
    <property type="nucleotide sequence ID" value="NZ_CABKNL010000027.1"/>
</dbReference>
<dbReference type="Gene3D" id="2.30.30.40">
    <property type="entry name" value="SH3 Domains"/>
    <property type="match status" value="1"/>
</dbReference>
<keyword evidence="1" id="KW-0802">TPR repeat</keyword>
<keyword evidence="2" id="KW-0812">Transmembrane</keyword>
<dbReference type="Pfam" id="PF00515">
    <property type="entry name" value="TPR_1"/>
    <property type="match status" value="1"/>
</dbReference>
<keyword evidence="2" id="KW-0472">Membrane</keyword>
<organism evidence="4 5">
    <name type="scientific">Phocaeicola coprocola</name>
    <dbReference type="NCBI Taxonomy" id="310298"/>
    <lineage>
        <taxon>Bacteria</taxon>
        <taxon>Pseudomonadati</taxon>
        <taxon>Bacteroidota</taxon>
        <taxon>Bacteroidia</taxon>
        <taxon>Bacteroidales</taxon>
        <taxon>Bacteroidaceae</taxon>
        <taxon>Phocaeicola</taxon>
    </lineage>
</organism>
<accession>A0A412GIC1</accession>
<evidence type="ECO:0000256" key="2">
    <source>
        <dbReference type="SAM" id="Phobius"/>
    </source>
</evidence>
<sequence length="250" mass="27724">MKRLSIIIAFLIGLFQFASASVTKAEADKDYQENKFADAIEKYEAILASEGESADIYYNLGNSYYKNKNIAKAVLNYERALLMNPGDADIRFNLEMARSKTVDQVTPTSEVFIVTWVKSLTNCMSESGWGVTAIIAFLLLLAGLALYIFGNRIVFKKIGFIAAIIFLVVAVCANFFASEQKDELLNRTGAIVMSPSITVKSTPNESGTDLFVLHEGTKVYIEDNSMKGWKEIRLEDGKKGWLPVSAIEVI</sequence>